<dbReference type="PANTHER" id="PTHR28657:SF5">
    <property type="entry name" value="INDOLEAMINE 2,3-DIOXYGENASE"/>
    <property type="match status" value="1"/>
</dbReference>
<feature type="region of interest" description="Disordered" evidence="4">
    <location>
        <begin position="86"/>
        <end position="134"/>
    </location>
</feature>
<keyword evidence="3" id="KW-0408">Iron</keyword>
<evidence type="ECO:0000256" key="4">
    <source>
        <dbReference type="SAM" id="MobiDB-lite"/>
    </source>
</evidence>
<evidence type="ECO:0000256" key="1">
    <source>
        <dbReference type="ARBA" id="ARBA00007119"/>
    </source>
</evidence>
<dbReference type="GO" id="GO:0019441">
    <property type="term" value="P:L-tryptophan catabolic process to kynurenine"/>
    <property type="evidence" value="ECO:0007669"/>
    <property type="project" value="InterPro"/>
</dbReference>
<evidence type="ECO:0000256" key="3">
    <source>
        <dbReference type="ARBA" id="ARBA00023004"/>
    </source>
</evidence>
<feature type="compositionally biased region" description="Polar residues" evidence="4">
    <location>
        <begin position="86"/>
        <end position="103"/>
    </location>
</feature>
<accession>A0AAN6GP28</accession>
<dbReference type="GO" id="GO:0020037">
    <property type="term" value="F:heme binding"/>
    <property type="evidence" value="ECO:0007669"/>
    <property type="project" value="InterPro"/>
</dbReference>
<dbReference type="AlphaFoldDB" id="A0AAN6GP28"/>
<feature type="region of interest" description="Disordered" evidence="4">
    <location>
        <begin position="632"/>
        <end position="656"/>
    </location>
</feature>
<reference evidence="5" key="1">
    <citation type="journal article" date="2023" name="PhytoFront">
        <title>Draft Genome Resources of Seven Strains of Tilletia horrida, Causal Agent of Kernel Smut of Rice.</title>
        <authorList>
            <person name="Khanal S."/>
            <person name="Antony Babu S."/>
            <person name="Zhou X.G."/>
        </authorList>
    </citation>
    <scope>NUCLEOTIDE SEQUENCE</scope>
    <source>
        <strain evidence="5">TX6</strain>
    </source>
</reference>
<feature type="region of interest" description="Disordered" evidence="4">
    <location>
        <begin position="147"/>
        <end position="172"/>
    </location>
</feature>
<dbReference type="Gene3D" id="1.20.58.480">
    <property type="match status" value="1"/>
</dbReference>
<organism evidence="5 6">
    <name type="scientific">Tilletia horrida</name>
    <dbReference type="NCBI Taxonomy" id="155126"/>
    <lineage>
        <taxon>Eukaryota</taxon>
        <taxon>Fungi</taxon>
        <taxon>Dikarya</taxon>
        <taxon>Basidiomycota</taxon>
        <taxon>Ustilaginomycotina</taxon>
        <taxon>Exobasidiomycetes</taxon>
        <taxon>Tilletiales</taxon>
        <taxon>Tilletiaceae</taxon>
        <taxon>Tilletia</taxon>
    </lineage>
</organism>
<dbReference type="GO" id="GO:0046872">
    <property type="term" value="F:metal ion binding"/>
    <property type="evidence" value="ECO:0007669"/>
    <property type="project" value="UniProtKB-KW"/>
</dbReference>
<feature type="compositionally biased region" description="Polar residues" evidence="4">
    <location>
        <begin position="117"/>
        <end position="130"/>
    </location>
</feature>
<dbReference type="GO" id="GO:0005737">
    <property type="term" value="C:cytoplasm"/>
    <property type="evidence" value="ECO:0007669"/>
    <property type="project" value="TreeGrafter"/>
</dbReference>
<evidence type="ECO:0000313" key="5">
    <source>
        <dbReference type="EMBL" id="KAK0549702.1"/>
    </source>
</evidence>
<dbReference type="InterPro" id="IPR000898">
    <property type="entry name" value="Indolamine_dOase"/>
</dbReference>
<name>A0AAN6GP28_9BASI</name>
<feature type="compositionally biased region" description="Basic and acidic residues" evidence="4">
    <location>
        <begin position="157"/>
        <end position="171"/>
    </location>
</feature>
<keyword evidence="6" id="KW-1185">Reference proteome</keyword>
<evidence type="ECO:0008006" key="7">
    <source>
        <dbReference type="Google" id="ProtNLM"/>
    </source>
</evidence>
<feature type="region of interest" description="Disordered" evidence="4">
    <location>
        <begin position="547"/>
        <end position="587"/>
    </location>
</feature>
<dbReference type="EMBL" id="JAPDMZ010000106">
    <property type="protein sequence ID" value="KAK0549702.1"/>
    <property type="molecule type" value="Genomic_DNA"/>
</dbReference>
<feature type="compositionally biased region" description="Low complexity" evidence="4">
    <location>
        <begin position="747"/>
        <end position="761"/>
    </location>
</feature>
<feature type="compositionally biased region" description="Pro residues" evidence="4">
    <location>
        <begin position="555"/>
        <end position="566"/>
    </location>
</feature>
<dbReference type="PANTHER" id="PTHR28657">
    <property type="entry name" value="INDOLEAMINE 2,3-DIOXYGENASE"/>
    <property type="match status" value="1"/>
</dbReference>
<feature type="compositionally biased region" description="Low complexity" evidence="4">
    <location>
        <begin position="567"/>
        <end position="579"/>
    </location>
</feature>
<evidence type="ECO:0000313" key="6">
    <source>
        <dbReference type="Proteomes" id="UP001176517"/>
    </source>
</evidence>
<dbReference type="GO" id="GO:0034354">
    <property type="term" value="P:'de novo' NAD+ biosynthetic process from L-tryptophan"/>
    <property type="evidence" value="ECO:0007669"/>
    <property type="project" value="TreeGrafter"/>
</dbReference>
<dbReference type="GO" id="GO:0033754">
    <property type="term" value="F:indoleamine 2,3-dioxygenase activity"/>
    <property type="evidence" value="ECO:0007669"/>
    <property type="project" value="TreeGrafter"/>
</dbReference>
<dbReference type="SUPFAM" id="SSF140959">
    <property type="entry name" value="Indolic compounds 2,3-dioxygenase-like"/>
    <property type="match status" value="2"/>
</dbReference>
<comment type="caution">
    <text evidence="5">The sequence shown here is derived from an EMBL/GenBank/DDBJ whole genome shotgun (WGS) entry which is preliminary data.</text>
</comment>
<keyword evidence="2" id="KW-0479">Metal-binding</keyword>
<feature type="region of interest" description="Disordered" evidence="4">
    <location>
        <begin position="737"/>
        <end position="784"/>
    </location>
</feature>
<evidence type="ECO:0000256" key="2">
    <source>
        <dbReference type="ARBA" id="ARBA00022723"/>
    </source>
</evidence>
<gene>
    <name evidence="5" type="ORF">OC846_003940</name>
</gene>
<proteinExistence type="inferred from homology"/>
<dbReference type="Proteomes" id="UP001176517">
    <property type="component" value="Unassembled WGS sequence"/>
</dbReference>
<feature type="region of interest" description="Disordered" evidence="4">
    <location>
        <begin position="54"/>
        <end position="74"/>
    </location>
</feature>
<sequence>MAAASYYPRWPDSNQDAEHWEIPPEHFLAIGQPSSSKHQLYSYEDQLLLSALSSDPRQQQQQQQQQDASSESKLAAFSQITNNAHHQEAQRFSSGIGRSSRQLNAAPAPAHPGFLPQISSAYTHAPTSTDPPAASIFSRAHLHHAVPTSTTAAVPNTHDDNTPFSRSRDASMPDISTLAAADFDIDVRSGFMPPEPPLERLEPAHYLDVEDVGVPWEDMLDRARTLPLRCGGGGPNESEQSRRAAWQWRRDIRKLSVRPLSEKLATDIRHARRAHLVLSFLAHFYIHSQPPPISRAQLDQEAGSAPSKAHSTSPWLSKLGLWTAASETAADTPEETAQRPHLLGLEDEDDRADYVAERLGDFASTIPASIAVPWCALSTKLDLPPILTYATTVLWNWTVVNKALPPTHPGNLKITTTFTGTRSEEWFYLTSALIEFRGVEALGLMRRSLDEAFLADSKARQRLTGYLLRLANVISDLERILREVRLECDPAMFYFAIRPWFRGADDAQGWHYEGVDPPGVKRALNGPSAGQSSLIHALDQFLAVEHSAEENTERPSPPPTSAPAPPAATTTTTTTVPPSNGTFMQKMSHYMPGHHRRFLEHLRKMSVEDSMLESQRELENARAAAAAELRELQAQAQKSEAARGASSDKADDPASAALPALTHPSVLAASSTLHPIRRLALTPNIGTQKRPVSSDLFRPTPLSRAYDAALYALKSLRDEHMRIATLYIITQARRGAPPEGVRSWLPGSFTGSTTTSSSSGGADESLTEPCQSSSSSGGGEAKGTGGTPLVSFLKECRSNTVKALLEPELVASKAAAGVVKVKEKLKAAVSNTLAAVEV</sequence>
<comment type="similarity">
    <text evidence="1">Belongs to the indoleamine 2,3-dioxygenase family.</text>
</comment>
<dbReference type="Pfam" id="PF01231">
    <property type="entry name" value="IDO"/>
    <property type="match status" value="3"/>
</dbReference>
<dbReference type="InterPro" id="IPR037217">
    <property type="entry name" value="Trp/Indoleamine_2_3_dOase-like"/>
</dbReference>
<protein>
    <recommendedName>
        <fullName evidence="7">Indoleamine 2,3-dioxygenase</fullName>
    </recommendedName>
</protein>